<dbReference type="GeneID" id="79867395"/>
<accession>A0A8E2I8E3</accession>
<protein>
    <submittedName>
        <fullName evidence="1">Sporulation membrane protein YtaF</fullName>
    </submittedName>
</protein>
<keyword evidence="2" id="KW-1185">Reference proteome</keyword>
<dbReference type="PANTHER" id="PTHR35529:SF2">
    <property type="entry name" value="SPORULATION PROTEIN YTAF-RELATED"/>
    <property type="match status" value="1"/>
</dbReference>
<comment type="caution">
    <text evidence="1">The sequence shown here is derived from an EMBL/GenBank/DDBJ whole genome shotgun (WGS) entry which is preliminary data.</text>
</comment>
<name>A0A8E2I8E3_9BACI</name>
<sequence length="210" mass="22800">MGFQLSLFLMAFAVSLDNFSAGFTYGLRKMKIPIKSILIIAICSGLSLGIACVFGRILQSFIDPNLANRLGGIILILIGIWVLYQFFKPEKVSTKEDEKVVLNVEIRSLGVVINILKKPTSADFDNSGAINGIEAFMLGFALSLDAFGAGIGAAMLGYSPTYLSILVALMSFLFVTGGLKLGKMFSHLNWMQKISFLPGVLLILIGVFKF</sequence>
<proteinExistence type="predicted"/>
<dbReference type="Proteomes" id="UP000189761">
    <property type="component" value="Unassembled WGS sequence"/>
</dbReference>
<reference evidence="1 2" key="1">
    <citation type="submission" date="2017-01" db="EMBL/GenBank/DDBJ databases">
        <title>Draft genome sequence of Bacillus oleronius.</title>
        <authorList>
            <person name="Allam M."/>
        </authorList>
    </citation>
    <scope>NUCLEOTIDE SEQUENCE [LARGE SCALE GENOMIC DNA]</scope>
    <source>
        <strain evidence="1 2">DSM 9356</strain>
    </source>
</reference>
<dbReference type="Pfam" id="PF02659">
    <property type="entry name" value="Mntp"/>
    <property type="match status" value="2"/>
</dbReference>
<dbReference type="RefSeq" id="WP_058006636.1">
    <property type="nucleotide sequence ID" value="NZ_BOQX01000002.1"/>
</dbReference>
<dbReference type="AlphaFoldDB" id="A0A8E2I8E3"/>
<dbReference type="NCBIfam" id="TIGR02840">
    <property type="entry name" value="spore_YtaF"/>
    <property type="match status" value="1"/>
</dbReference>
<dbReference type="InterPro" id="IPR003810">
    <property type="entry name" value="Mntp/YtaF"/>
</dbReference>
<dbReference type="PANTHER" id="PTHR35529">
    <property type="entry name" value="MANGANESE EFFLUX PUMP MNTP-RELATED"/>
    <property type="match status" value="1"/>
</dbReference>
<evidence type="ECO:0000313" key="1">
    <source>
        <dbReference type="EMBL" id="OOP68202.1"/>
    </source>
</evidence>
<gene>
    <name evidence="1" type="ORF">BWZ43_11670</name>
</gene>
<dbReference type="EMBL" id="MTLA01000128">
    <property type="protein sequence ID" value="OOP68202.1"/>
    <property type="molecule type" value="Genomic_DNA"/>
</dbReference>
<dbReference type="InterPro" id="IPR014205">
    <property type="entry name" value="Spore_YtaF"/>
</dbReference>
<organism evidence="1 2">
    <name type="scientific">Heyndrickxia oleronia</name>
    <dbReference type="NCBI Taxonomy" id="38875"/>
    <lineage>
        <taxon>Bacteria</taxon>
        <taxon>Bacillati</taxon>
        <taxon>Bacillota</taxon>
        <taxon>Bacilli</taxon>
        <taxon>Bacillales</taxon>
        <taxon>Bacillaceae</taxon>
        <taxon>Heyndrickxia</taxon>
    </lineage>
</organism>
<evidence type="ECO:0000313" key="2">
    <source>
        <dbReference type="Proteomes" id="UP000189761"/>
    </source>
</evidence>